<name>A0A1R2D4V4_9CILI</name>
<evidence type="ECO:0000256" key="1">
    <source>
        <dbReference type="SAM" id="Coils"/>
    </source>
</evidence>
<evidence type="ECO:0000313" key="2">
    <source>
        <dbReference type="EMBL" id="OMJ96299.1"/>
    </source>
</evidence>
<proteinExistence type="predicted"/>
<keyword evidence="1" id="KW-0175">Coiled coil</keyword>
<dbReference type="AlphaFoldDB" id="A0A1R2D4V4"/>
<dbReference type="EMBL" id="MPUH01000001">
    <property type="protein sequence ID" value="OMJ96299.1"/>
    <property type="molecule type" value="Genomic_DNA"/>
</dbReference>
<comment type="caution">
    <text evidence="2">The sequence shown here is derived from an EMBL/GenBank/DDBJ whole genome shotgun (WGS) entry which is preliminary data.</text>
</comment>
<accession>A0A1R2D4V4</accession>
<protein>
    <submittedName>
        <fullName evidence="2">Uncharacterized protein</fullName>
    </submittedName>
</protein>
<organism evidence="2 3">
    <name type="scientific">Stentor coeruleus</name>
    <dbReference type="NCBI Taxonomy" id="5963"/>
    <lineage>
        <taxon>Eukaryota</taxon>
        <taxon>Sar</taxon>
        <taxon>Alveolata</taxon>
        <taxon>Ciliophora</taxon>
        <taxon>Postciliodesmatophora</taxon>
        <taxon>Heterotrichea</taxon>
        <taxon>Heterotrichida</taxon>
        <taxon>Stentoridae</taxon>
        <taxon>Stentor</taxon>
    </lineage>
</organism>
<feature type="coiled-coil region" evidence="1">
    <location>
        <begin position="198"/>
        <end position="264"/>
    </location>
</feature>
<keyword evidence="3" id="KW-1185">Reference proteome</keyword>
<gene>
    <name evidence="2" type="ORF">SteCoe_25</name>
</gene>
<sequence length="282" mass="32915">MKCKIRPLTRNPSDNITPNKYFTTNYYSPEKLQRASRAISTEQKFISTDDFFSAKIRNELNISPEVEKSSYQKYLCKGKASEYLTDRKILSDFRSKMYQRSLSVENTSDVEGVLQILHQQTSQIVNKQRVQIKSKLKTRFYKKIFKAFNVYAKKKNTPQQSNKNIGLFFKPPLECMKKHRKLSIENWVTDSITSLKQKEQAKAEIENFLCVIREEMNNQGNKQNELEERKIKEGNLALSTQKGLRAKMAELEKARESISKALAKKPLSLKGIKIFKNLKRRK</sequence>
<reference evidence="2 3" key="1">
    <citation type="submission" date="2016-11" db="EMBL/GenBank/DDBJ databases">
        <title>The macronuclear genome of Stentor coeruleus: a giant cell with tiny introns.</title>
        <authorList>
            <person name="Slabodnick M."/>
            <person name="Ruby J.G."/>
            <person name="Reiff S.B."/>
            <person name="Swart E.C."/>
            <person name="Gosai S."/>
            <person name="Prabakaran S."/>
            <person name="Witkowska E."/>
            <person name="Larue G.E."/>
            <person name="Fisher S."/>
            <person name="Freeman R.M."/>
            <person name="Gunawardena J."/>
            <person name="Chu W."/>
            <person name="Stover N.A."/>
            <person name="Gregory B.D."/>
            <person name="Nowacki M."/>
            <person name="Derisi J."/>
            <person name="Roy S.W."/>
            <person name="Marshall W.F."/>
            <person name="Sood P."/>
        </authorList>
    </citation>
    <scope>NUCLEOTIDE SEQUENCE [LARGE SCALE GENOMIC DNA]</scope>
    <source>
        <strain evidence="2">WM001</strain>
    </source>
</reference>
<evidence type="ECO:0000313" key="3">
    <source>
        <dbReference type="Proteomes" id="UP000187209"/>
    </source>
</evidence>
<dbReference type="Proteomes" id="UP000187209">
    <property type="component" value="Unassembled WGS sequence"/>
</dbReference>